<sequence length="295" mass="32889">MLKVSIIWYLKDNYQRRRYNLLILDLLFFFLRHIDVLKSFATKEKQVFDWVFLPLDEVHYDNLNLPPPPRQYPVPRNEIPGLAIASSSKTLASCAFDSGRTSTPGADGTHSSRNEEAEPTLFFFIKNPVGDGGEGSGITSVTEGRFSDLRLRGVARRVVRRLQVSGKFSDNSRRSGSCTDEYQRLKLNASHSGVEVNDDALFLQAAGGVNSKGLVYGLGNQTQAYYERVGPSTQSSPSTPIAYAPSMYTQIVSRLQKSEEQLNATREELTRTKEEVKQTKDAIARIESCFGSSSS</sequence>
<dbReference type="EMBL" id="JAKOGI010002013">
    <property type="protein sequence ID" value="KAJ8423251.1"/>
    <property type="molecule type" value="Genomic_DNA"/>
</dbReference>
<name>A0A9Q1GM47_9CARY</name>
<accession>A0A9Q1GM47</accession>
<reference evidence="2" key="1">
    <citation type="submission" date="2022-04" db="EMBL/GenBank/DDBJ databases">
        <title>Carnegiea gigantea Genome sequencing and assembly v2.</title>
        <authorList>
            <person name="Copetti D."/>
            <person name="Sanderson M.J."/>
            <person name="Burquez A."/>
            <person name="Wojciechowski M.F."/>
        </authorList>
    </citation>
    <scope>NUCLEOTIDE SEQUENCE</scope>
    <source>
        <strain evidence="2">SGP5-SGP5p</strain>
        <tissue evidence="2">Aerial part</tissue>
    </source>
</reference>
<keyword evidence="3" id="KW-1185">Reference proteome</keyword>
<evidence type="ECO:0000256" key="1">
    <source>
        <dbReference type="SAM" id="Coils"/>
    </source>
</evidence>
<keyword evidence="1" id="KW-0175">Coiled coil</keyword>
<proteinExistence type="predicted"/>
<protein>
    <submittedName>
        <fullName evidence="2">Uncharacterized protein</fullName>
    </submittedName>
</protein>
<comment type="caution">
    <text evidence="2">The sequence shown here is derived from an EMBL/GenBank/DDBJ whole genome shotgun (WGS) entry which is preliminary data.</text>
</comment>
<evidence type="ECO:0000313" key="3">
    <source>
        <dbReference type="Proteomes" id="UP001153076"/>
    </source>
</evidence>
<gene>
    <name evidence="2" type="ORF">Cgig2_016492</name>
</gene>
<feature type="coiled-coil region" evidence="1">
    <location>
        <begin position="248"/>
        <end position="282"/>
    </location>
</feature>
<evidence type="ECO:0000313" key="2">
    <source>
        <dbReference type="EMBL" id="KAJ8423251.1"/>
    </source>
</evidence>
<dbReference type="AlphaFoldDB" id="A0A9Q1GM47"/>
<organism evidence="2 3">
    <name type="scientific">Carnegiea gigantea</name>
    <dbReference type="NCBI Taxonomy" id="171969"/>
    <lineage>
        <taxon>Eukaryota</taxon>
        <taxon>Viridiplantae</taxon>
        <taxon>Streptophyta</taxon>
        <taxon>Embryophyta</taxon>
        <taxon>Tracheophyta</taxon>
        <taxon>Spermatophyta</taxon>
        <taxon>Magnoliopsida</taxon>
        <taxon>eudicotyledons</taxon>
        <taxon>Gunneridae</taxon>
        <taxon>Pentapetalae</taxon>
        <taxon>Caryophyllales</taxon>
        <taxon>Cactineae</taxon>
        <taxon>Cactaceae</taxon>
        <taxon>Cactoideae</taxon>
        <taxon>Echinocereeae</taxon>
        <taxon>Carnegiea</taxon>
    </lineage>
</organism>
<dbReference type="Proteomes" id="UP001153076">
    <property type="component" value="Unassembled WGS sequence"/>
</dbReference>